<name>A0A8T1W790_9STRA</name>
<dbReference type="Proteomes" id="UP000693981">
    <property type="component" value="Unassembled WGS sequence"/>
</dbReference>
<keyword evidence="2" id="KW-1185">Reference proteome</keyword>
<evidence type="ECO:0000313" key="1">
    <source>
        <dbReference type="EMBL" id="KAG7389146.1"/>
    </source>
</evidence>
<gene>
    <name evidence="1" type="ORF">PHYBOEH_007561</name>
</gene>
<dbReference type="OrthoDB" id="158698at2759"/>
<proteinExistence type="predicted"/>
<organism evidence="1 2">
    <name type="scientific">Phytophthora boehmeriae</name>
    <dbReference type="NCBI Taxonomy" id="109152"/>
    <lineage>
        <taxon>Eukaryota</taxon>
        <taxon>Sar</taxon>
        <taxon>Stramenopiles</taxon>
        <taxon>Oomycota</taxon>
        <taxon>Peronosporomycetes</taxon>
        <taxon>Peronosporales</taxon>
        <taxon>Peronosporaceae</taxon>
        <taxon>Phytophthora</taxon>
    </lineage>
</organism>
<protein>
    <submittedName>
        <fullName evidence="1">Uncharacterized protein</fullName>
    </submittedName>
</protein>
<comment type="caution">
    <text evidence="1">The sequence shown here is derived from an EMBL/GenBank/DDBJ whole genome shotgun (WGS) entry which is preliminary data.</text>
</comment>
<sequence length="191" mass="20529">MPLLKRLLRAEELGDAPQDATAEQLFASSIHLKDLRMQRRLAAALCSAPLVNMAAISTAETEQISVLGEGVSGARSITDCVTTALMIAKEGWQVLFLMSDSKMITKRLAAAVSRPEAGLSTESAAECLHSRDNCVEMKQEKPEQGSDARTRLVAIGPLCDLLSPFQTATGLTTSGTKLMNHASWKIQIGFV</sequence>
<dbReference type="EMBL" id="JAGDFL010000417">
    <property type="protein sequence ID" value="KAG7389146.1"/>
    <property type="molecule type" value="Genomic_DNA"/>
</dbReference>
<accession>A0A8T1W790</accession>
<evidence type="ECO:0000313" key="2">
    <source>
        <dbReference type="Proteomes" id="UP000693981"/>
    </source>
</evidence>
<reference evidence="1" key="1">
    <citation type="submission" date="2021-02" db="EMBL/GenBank/DDBJ databases">
        <authorList>
            <person name="Palmer J.M."/>
        </authorList>
    </citation>
    <scope>NUCLEOTIDE SEQUENCE</scope>
    <source>
        <strain evidence="1">SCRP23</strain>
    </source>
</reference>
<dbReference type="AlphaFoldDB" id="A0A8T1W790"/>